<evidence type="ECO:0000313" key="7">
    <source>
        <dbReference type="EMBL" id="CAF3528447.1"/>
    </source>
</evidence>
<dbReference type="Proteomes" id="UP000663848">
    <property type="component" value="Unassembled WGS sequence"/>
</dbReference>
<organism evidence="11 14">
    <name type="scientific">Rotaria socialis</name>
    <dbReference type="NCBI Taxonomy" id="392032"/>
    <lineage>
        <taxon>Eukaryota</taxon>
        <taxon>Metazoa</taxon>
        <taxon>Spiralia</taxon>
        <taxon>Gnathifera</taxon>
        <taxon>Rotifera</taxon>
        <taxon>Eurotatoria</taxon>
        <taxon>Bdelloidea</taxon>
        <taxon>Philodinida</taxon>
        <taxon>Philodinidae</taxon>
        <taxon>Rotaria</taxon>
    </lineage>
</organism>
<dbReference type="Pfam" id="PF00071">
    <property type="entry name" value="Ras"/>
    <property type="match status" value="1"/>
</dbReference>
<dbReference type="Proteomes" id="UP000663873">
    <property type="component" value="Unassembled WGS sequence"/>
</dbReference>
<dbReference type="EMBL" id="CAJNYT010000660">
    <property type="protein sequence ID" value="CAF3362703.1"/>
    <property type="molecule type" value="Genomic_DNA"/>
</dbReference>
<evidence type="ECO:0000313" key="10">
    <source>
        <dbReference type="EMBL" id="CAF4397744.1"/>
    </source>
</evidence>
<dbReference type="EMBL" id="CAJNYV010000755">
    <property type="protein sequence ID" value="CAF3378692.1"/>
    <property type="molecule type" value="Genomic_DNA"/>
</dbReference>
<dbReference type="Proteomes" id="UP000663833">
    <property type="component" value="Unassembled WGS sequence"/>
</dbReference>
<dbReference type="AlphaFoldDB" id="A0A820X2I3"/>
<proteinExistence type="inferred from homology"/>
<sequence length="317" mass="36510">MNIPNDYLCPITLEIMNIPVILIEDGRSYEKASLERWLINKNTSPMTNKVLKSKEFVINISLKNAIEEFREKQTKAQHYQEMSTALEIKTGALPQKFKDKNYCQLLIKICLLGDRYVGKTSILKYLQFQDQISNKVYAATIGPDMISLHLNRLFKNCYAVSIVLFDLPGELKWKDLWKSQYQCHGAILVCDVTNPKTLQNIEKIWYPALKEYGYDIFEGVILCNKSDLIDDLTDEIYKDAEQFSIRNNMSLFYTSAITGKNVQIMFNQLVLSILNNNVLVNRLKESDNIVLTSKHKEEPRKEKTGGNSCCTSLDNIH</sequence>
<dbReference type="EMBL" id="CAJOBS010001493">
    <property type="protein sequence ID" value="CAF4735752.1"/>
    <property type="molecule type" value="Genomic_DNA"/>
</dbReference>
<dbReference type="GO" id="GO:0004842">
    <property type="term" value="F:ubiquitin-protein transferase activity"/>
    <property type="evidence" value="ECO:0007669"/>
    <property type="project" value="InterPro"/>
</dbReference>
<dbReference type="Proteomes" id="UP000663851">
    <property type="component" value="Unassembled WGS sequence"/>
</dbReference>
<comment type="caution">
    <text evidence="11">The sequence shown here is derived from an EMBL/GenBank/DDBJ whole genome shotgun (WGS) entry which is preliminary data.</text>
</comment>
<dbReference type="Gene3D" id="3.40.50.300">
    <property type="entry name" value="P-loop containing nucleotide triphosphate hydrolases"/>
    <property type="match status" value="1"/>
</dbReference>
<comment type="similarity">
    <text evidence="1">Belongs to the small GTPase superfamily. Rab family.</text>
</comment>
<evidence type="ECO:0000313" key="11">
    <source>
        <dbReference type="EMBL" id="CAF4522706.1"/>
    </source>
</evidence>
<dbReference type="EMBL" id="CAJOBP010002570">
    <property type="protein sequence ID" value="CAF4362262.1"/>
    <property type="molecule type" value="Genomic_DNA"/>
</dbReference>
<dbReference type="SUPFAM" id="SSF57850">
    <property type="entry name" value="RING/U-box"/>
    <property type="match status" value="1"/>
</dbReference>
<evidence type="ECO:0000313" key="8">
    <source>
        <dbReference type="EMBL" id="CAF3625637.1"/>
    </source>
</evidence>
<dbReference type="CDD" id="cd16655">
    <property type="entry name" value="RING-Ubox_WDSUB1-like"/>
    <property type="match status" value="1"/>
</dbReference>
<dbReference type="PROSITE" id="PS51419">
    <property type="entry name" value="RAB"/>
    <property type="match status" value="1"/>
</dbReference>
<dbReference type="Gene3D" id="3.30.40.10">
    <property type="entry name" value="Zinc/RING finger domain, C3HC4 (zinc finger)"/>
    <property type="match status" value="1"/>
</dbReference>
<evidence type="ECO:0000313" key="6">
    <source>
        <dbReference type="EMBL" id="CAF3395665.1"/>
    </source>
</evidence>
<dbReference type="InterPro" id="IPR005225">
    <property type="entry name" value="Small_GTP-bd"/>
</dbReference>
<dbReference type="EMBL" id="CAJOBO010004499">
    <property type="protein sequence ID" value="CAF4522706.1"/>
    <property type="molecule type" value="Genomic_DNA"/>
</dbReference>
<dbReference type="Proteomes" id="UP000663865">
    <property type="component" value="Unassembled WGS sequence"/>
</dbReference>
<dbReference type="InterPro" id="IPR013083">
    <property type="entry name" value="Znf_RING/FYVE/PHD"/>
</dbReference>
<dbReference type="CDD" id="cd00154">
    <property type="entry name" value="Rab"/>
    <property type="match status" value="1"/>
</dbReference>
<dbReference type="EMBL" id="CAJOBQ010000658">
    <property type="protein sequence ID" value="CAF4397744.1"/>
    <property type="molecule type" value="Genomic_DNA"/>
</dbReference>
<gene>
    <name evidence="7" type="ORF">FME351_LOCUS18349</name>
    <name evidence="4" type="ORF">GRG538_LOCUS6586</name>
    <name evidence="11" type="ORF">HFQ381_LOCUS29228</name>
    <name evidence="5" type="ORF">KIK155_LOCUS6080</name>
    <name evidence="8" type="ORF">LUA448_LOCUS31659</name>
    <name evidence="12" type="ORF">QYT958_LOCUS13009</name>
    <name evidence="6" type="ORF">TIS948_LOCUS27248</name>
    <name evidence="13" type="ORF">TOA249_LOCUS19247</name>
    <name evidence="10" type="ORF">TSG867_LOCUS12751</name>
    <name evidence="9" type="ORF">UJA718_LOCUS16518</name>
</gene>
<dbReference type="GO" id="GO:0005525">
    <property type="term" value="F:GTP binding"/>
    <property type="evidence" value="ECO:0007669"/>
    <property type="project" value="InterPro"/>
</dbReference>
<feature type="domain" description="U-box" evidence="3">
    <location>
        <begin position="2"/>
        <end position="76"/>
    </location>
</feature>
<dbReference type="GO" id="GO:0016567">
    <property type="term" value="P:protein ubiquitination"/>
    <property type="evidence" value="ECO:0007669"/>
    <property type="project" value="InterPro"/>
</dbReference>
<dbReference type="PROSITE" id="PS51698">
    <property type="entry name" value="U_BOX"/>
    <property type="match status" value="1"/>
</dbReference>
<evidence type="ECO:0000313" key="4">
    <source>
        <dbReference type="EMBL" id="CAF3362703.1"/>
    </source>
</evidence>
<dbReference type="SMART" id="SM00175">
    <property type="entry name" value="RAB"/>
    <property type="match status" value="1"/>
</dbReference>
<dbReference type="InterPro" id="IPR001806">
    <property type="entry name" value="Small_GTPase"/>
</dbReference>
<evidence type="ECO:0000313" key="15">
    <source>
        <dbReference type="Proteomes" id="UP000663873"/>
    </source>
</evidence>
<protein>
    <recommendedName>
        <fullName evidence="3">U-box domain-containing protein</fullName>
    </recommendedName>
</protein>
<dbReference type="SMART" id="SM00504">
    <property type="entry name" value="Ubox"/>
    <property type="match status" value="1"/>
</dbReference>
<evidence type="ECO:0000259" key="3">
    <source>
        <dbReference type="PROSITE" id="PS51698"/>
    </source>
</evidence>
<dbReference type="SUPFAM" id="SSF52540">
    <property type="entry name" value="P-loop containing nucleoside triphosphate hydrolases"/>
    <property type="match status" value="1"/>
</dbReference>
<accession>A0A820X2I3</accession>
<dbReference type="Proteomes" id="UP000663825">
    <property type="component" value="Unassembled WGS sequence"/>
</dbReference>
<keyword evidence="15" id="KW-1185">Reference proteome</keyword>
<dbReference type="Proteomes" id="UP000663838">
    <property type="component" value="Unassembled WGS sequence"/>
</dbReference>
<dbReference type="Proteomes" id="UP000663869">
    <property type="component" value="Unassembled WGS sequence"/>
</dbReference>
<dbReference type="PANTHER" id="PTHR47978">
    <property type="match status" value="1"/>
</dbReference>
<dbReference type="NCBIfam" id="TIGR00231">
    <property type="entry name" value="small_GTP"/>
    <property type="match status" value="1"/>
</dbReference>
<dbReference type="InterPro" id="IPR003613">
    <property type="entry name" value="Ubox_domain"/>
</dbReference>
<evidence type="ECO:0000256" key="1">
    <source>
        <dbReference type="ARBA" id="ARBA00006270"/>
    </source>
</evidence>
<dbReference type="Pfam" id="PF04564">
    <property type="entry name" value="U-box"/>
    <property type="match status" value="1"/>
</dbReference>
<evidence type="ECO:0000256" key="2">
    <source>
        <dbReference type="ARBA" id="ARBA00022741"/>
    </source>
</evidence>
<name>A0A820X2I3_9BILA</name>
<evidence type="ECO:0000313" key="14">
    <source>
        <dbReference type="Proteomes" id="UP000663851"/>
    </source>
</evidence>
<evidence type="ECO:0000313" key="5">
    <source>
        <dbReference type="EMBL" id="CAF3378692.1"/>
    </source>
</evidence>
<dbReference type="EMBL" id="CAJNXB010004832">
    <property type="protein sequence ID" value="CAF3395665.1"/>
    <property type="molecule type" value="Genomic_DNA"/>
</dbReference>
<evidence type="ECO:0000313" key="9">
    <source>
        <dbReference type="EMBL" id="CAF4362262.1"/>
    </source>
</evidence>
<dbReference type="Proteomes" id="UP000663872">
    <property type="component" value="Unassembled WGS sequence"/>
</dbReference>
<reference evidence="11" key="1">
    <citation type="submission" date="2021-02" db="EMBL/GenBank/DDBJ databases">
        <authorList>
            <person name="Nowell W R."/>
        </authorList>
    </citation>
    <scope>NUCLEOTIDE SEQUENCE</scope>
</reference>
<dbReference type="EMBL" id="CAJOBR010001629">
    <property type="protein sequence ID" value="CAF4623501.1"/>
    <property type="molecule type" value="Genomic_DNA"/>
</dbReference>
<evidence type="ECO:0000313" key="12">
    <source>
        <dbReference type="EMBL" id="CAF4623501.1"/>
    </source>
</evidence>
<evidence type="ECO:0000313" key="13">
    <source>
        <dbReference type="EMBL" id="CAF4735752.1"/>
    </source>
</evidence>
<keyword evidence="2" id="KW-0547">Nucleotide-binding</keyword>
<dbReference type="OrthoDB" id="10064100at2759"/>
<dbReference type="PRINTS" id="PR00449">
    <property type="entry name" value="RASTRNSFRMNG"/>
</dbReference>
<dbReference type="Proteomes" id="UP000663862">
    <property type="component" value="Unassembled WGS sequence"/>
</dbReference>
<dbReference type="EMBL" id="CAJNYU010002277">
    <property type="protein sequence ID" value="CAF3528447.1"/>
    <property type="molecule type" value="Genomic_DNA"/>
</dbReference>
<dbReference type="InterPro" id="IPR027417">
    <property type="entry name" value="P-loop_NTPase"/>
</dbReference>
<dbReference type="GO" id="GO:0003924">
    <property type="term" value="F:GTPase activity"/>
    <property type="evidence" value="ECO:0007669"/>
    <property type="project" value="InterPro"/>
</dbReference>
<dbReference type="EMBL" id="CAJNYD010004703">
    <property type="protein sequence ID" value="CAF3625637.1"/>
    <property type="molecule type" value="Genomic_DNA"/>
</dbReference>